<dbReference type="SUPFAM" id="SSF53850">
    <property type="entry name" value="Periplasmic binding protein-like II"/>
    <property type="match status" value="1"/>
</dbReference>
<organism evidence="3 4">
    <name type="scientific">Rufibacter sediminis</name>
    <dbReference type="NCBI Taxonomy" id="2762756"/>
    <lineage>
        <taxon>Bacteria</taxon>
        <taxon>Pseudomonadati</taxon>
        <taxon>Bacteroidota</taxon>
        <taxon>Cytophagia</taxon>
        <taxon>Cytophagales</taxon>
        <taxon>Hymenobacteraceae</taxon>
        <taxon>Rufibacter</taxon>
    </lineage>
</organism>
<dbReference type="RefSeq" id="WP_186634750.1">
    <property type="nucleotide sequence ID" value="NZ_JACOAF010000018.1"/>
</dbReference>
<reference evidence="3 4" key="1">
    <citation type="journal article" date="2019" name="Int. J. Syst. Evol. Microbiol.">
        <title>Rufibacter sediminis sp. nov., isolated from freshwater lake sediment.</title>
        <authorList>
            <person name="Qu J.H."/>
            <person name="Zhang L.J."/>
            <person name="Fu Y.H."/>
            <person name="Li H.F."/>
        </authorList>
    </citation>
    <scope>NUCLEOTIDE SEQUENCE [LARGE SCALE GENOMIC DNA]</scope>
    <source>
        <strain evidence="3 4">H-1</strain>
    </source>
</reference>
<evidence type="ECO:0000313" key="4">
    <source>
        <dbReference type="Proteomes" id="UP000659698"/>
    </source>
</evidence>
<accession>A0ABR6VQ38</accession>
<name>A0ABR6VQ38_9BACT</name>
<dbReference type="PROSITE" id="PS51257">
    <property type="entry name" value="PROKAR_LIPOPROTEIN"/>
    <property type="match status" value="1"/>
</dbReference>
<evidence type="ECO:0000259" key="2">
    <source>
        <dbReference type="Pfam" id="PF00497"/>
    </source>
</evidence>
<keyword evidence="1" id="KW-0732">Signal</keyword>
<dbReference type="Pfam" id="PF00497">
    <property type="entry name" value="SBP_bac_3"/>
    <property type="match status" value="1"/>
</dbReference>
<proteinExistence type="predicted"/>
<dbReference type="Proteomes" id="UP000659698">
    <property type="component" value="Unassembled WGS sequence"/>
</dbReference>
<dbReference type="EMBL" id="JACOAF010000018">
    <property type="protein sequence ID" value="MBC3539312.1"/>
    <property type="molecule type" value="Genomic_DNA"/>
</dbReference>
<dbReference type="PANTHER" id="PTHR35936">
    <property type="entry name" value="MEMBRANE-BOUND LYTIC MUREIN TRANSGLYCOSYLASE F"/>
    <property type="match status" value="1"/>
</dbReference>
<dbReference type="PANTHER" id="PTHR35936:SF32">
    <property type="entry name" value="MEMBRANE-BOUND LYTIC MUREIN TRANSGLYCOSYLASE F"/>
    <property type="match status" value="1"/>
</dbReference>
<feature type="domain" description="Solute-binding protein family 3/N-terminal" evidence="2">
    <location>
        <begin position="40"/>
        <end position="123"/>
    </location>
</feature>
<dbReference type="InterPro" id="IPR001638">
    <property type="entry name" value="Solute-binding_3/MltF_N"/>
</dbReference>
<dbReference type="Gene3D" id="3.40.190.10">
    <property type="entry name" value="Periplasmic binding protein-like II"/>
    <property type="match status" value="1"/>
</dbReference>
<evidence type="ECO:0000313" key="3">
    <source>
        <dbReference type="EMBL" id="MBC3539312.1"/>
    </source>
</evidence>
<evidence type="ECO:0000256" key="1">
    <source>
        <dbReference type="ARBA" id="ARBA00022729"/>
    </source>
</evidence>
<protein>
    <submittedName>
        <fullName evidence="3">Transporter substrate-binding domain-containing protein</fullName>
    </submittedName>
</protein>
<comment type="caution">
    <text evidence="3">The sequence shown here is derived from an EMBL/GenBank/DDBJ whole genome shotgun (WGS) entry which is preliminary data.</text>
</comment>
<keyword evidence="4" id="KW-1185">Reference proteome</keyword>
<sequence>MNSRRYLVYNLILVVALLTGCQNFPKDPEKTLEQVTNGTLKVGYSENPPWVVKGPAGPTGIEPDLVKAFANGLNAKIEWQNDSEQNLMEELEKHNLHLVIAGVTDDTPWKSKISFTRPYVELQKKKHVFCVIMGENAFITKLESFLRQQQTTLETRVQP</sequence>
<gene>
    <name evidence="3" type="ORF">H7U12_06440</name>
</gene>